<dbReference type="AlphaFoldDB" id="A0A419W4P1"/>
<comment type="caution">
    <text evidence="5">The sequence shown here is derived from an EMBL/GenBank/DDBJ whole genome shotgun (WGS) entry which is preliminary data.</text>
</comment>
<dbReference type="InterPro" id="IPR010998">
    <property type="entry name" value="Integrase_recombinase_N"/>
</dbReference>
<dbReference type="InterPro" id="IPR002104">
    <property type="entry name" value="Integrase_catalytic"/>
</dbReference>
<comment type="similarity">
    <text evidence="1">Belongs to the 'phage' integrase family.</text>
</comment>
<keyword evidence="2" id="KW-0238">DNA-binding</keyword>
<dbReference type="InterPro" id="IPR035386">
    <property type="entry name" value="Arm-DNA-bind_5"/>
</dbReference>
<dbReference type="PROSITE" id="PS51898">
    <property type="entry name" value="TYR_RECOMBINASE"/>
    <property type="match status" value="1"/>
</dbReference>
<dbReference type="RefSeq" id="WP_120271823.1">
    <property type="nucleotide sequence ID" value="NZ_RAPN01000001.1"/>
</dbReference>
<evidence type="ECO:0000256" key="2">
    <source>
        <dbReference type="ARBA" id="ARBA00023125"/>
    </source>
</evidence>
<dbReference type="OrthoDB" id="9806835at2"/>
<dbReference type="SUPFAM" id="SSF56349">
    <property type="entry name" value="DNA breaking-rejoining enzymes"/>
    <property type="match status" value="1"/>
</dbReference>
<dbReference type="Proteomes" id="UP000283387">
    <property type="component" value="Unassembled WGS sequence"/>
</dbReference>
<accession>A0A419W4P1</accession>
<evidence type="ECO:0000259" key="4">
    <source>
        <dbReference type="PROSITE" id="PS51898"/>
    </source>
</evidence>
<gene>
    <name evidence="5" type="ORF">BC643_0754</name>
</gene>
<dbReference type="Pfam" id="PF00589">
    <property type="entry name" value="Phage_integrase"/>
    <property type="match status" value="1"/>
</dbReference>
<dbReference type="CDD" id="cd01185">
    <property type="entry name" value="INTN1_C_like"/>
    <property type="match status" value="1"/>
</dbReference>
<keyword evidence="6" id="KW-1185">Reference proteome</keyword>
<dbReference type="GO" id="GO:0006310">
    <property type="term" value="P:DNA recombination"/>
    <property type="evidence" value="ECO:0007669"/>
    <property type="project" value="UniProtKB-KW"/>
</dbReference>
<protein>
    <submittedName>
        <fullName evidence="5">Site-specific recombinase XerD</fullName>
    </submittedName>
</protein>
<reference evidence="5 6" key="1">
    <citation type="submission" date="2018-09" db="EMBL/GenBank/DDBJ databases">
        <title>Genomic Encyclopedia of Archaeal and Bacterial Type Strains, Phase II (KMG-II): from individual species to whole genera.</title>
        <authorList>
            <person name="Goeker M."/>
        </authorList>
    </citation>
    <scope>NUCLEOTIDE SEQUENCE [LARGE SCALE GENOMIC DNA]</scope>
    <source>
        <strain evidence="5 6">DSM 27148</strain>
    </source>
</reference>
<dbReference type="GO" id="GO:0015074">
    <property type="term" value="P:DNA integration"/>
    <property type="evidence" value="ECO:0007669"/>
    <property type="project" value="InterPro"/>
</dbReference>
<dbReference type="InterPro" id="IPR025269">
    <property type="entry name" value="SAM-like_dom"/>
</dbReference>
<evidence type="ECO:0000256" key="1">
    <source>
        <dbReference type="ARBA" id="ARBA00008857"/>
    </source>
</evidence>
<dbReference type="EMBL" id="RAPN01000001">
    <property type="protein sequence ID" value="RKD90415.1"/>
    <property type="molecule type" value="Genomic_DNA"/>
</dbReference>
<evidence type="ECO:0000256" key="3">
    <source>
        <dbReference type="ARBA" id="ARBA00023172"/>
    </source>
</evidence>
<dbReference type="InterPro" id="IPR013762">
    <property type="entry name" value="Integrase-like_cat_sf"/>
</dbReference>
<dbReference type="InterPro" id="IPR011010">
    <property type="entry name" value="DNA_brk_join_enz"/>
</dbReference>
<sequence>MGAKPDQPKHTLNYTPGPGMNIRLRGKKLANGKISLYLDYYKGYSRNKEGKLLTKRYTEYLKIYLLSSPKSQEDRRINKENLDLAQKIRTKRESDLNHNSEGFISPQKKKVNFLDFCEQYKKTYTKGDPRMIHSAIEAFKGFISDDFISASSIDKSVMEKFRDHLLSNYNGETPNSYFKRFKKVLNAAVQEGLLSKSPAEGIRCAKPDGIPKAILMPEEIIKLAKTQCGNPEVKRAFLFSLNTGLRFIDIKDLRYKHIQNAQVVKPQTKTGKTVYIDLNSTALKLIGKIEAPEALIFDLPSLDSCLRTIKTWTKRASIEKNITWHSARHSFATILLMNNANIKTVSGLLGHSKLDHTQKYTHLVDELKKKAVDSLPDINL</sequence>
<dbReference type="InterPro" id="IPR050090">
    <property type="entry name" value="Tyrosine_recombinase_XerCD"/>
</dbReference>
<dbReference type="PANTHER" id="PTHR30349">
    <property type="entry name" value="PHAGE INTEGRASE-RELATED"/>
    <property type="match status" value="1"/>
</dbReference>
<proteinExistence type="inferred from homology"/>
<dbReference type="Gene3D" id="1.10.150.130">
    <property type="match status" value="1"/>
</dbReference>
<dbReference type="Pfam" id="PF13102">
    <property type="entry name" value="Phage_int_SAM_5"/>
    <property type="match status" value="1"/>
</dbReference>
<keyword evidence="3" id="KW-0233">DNA recombination</keyword>
<dbReference type="Pfam" id="PF17293">
    <property type="entry name" value="Arm-DNA-bind_5"/>
    <property type="match status" value="1"/>
</dbReference>
<name>A0A419W4P1_9BACT</name>
<evidence type="ECO:0000313" key="6">
    <source>
        <dbReference type="Proteomes" id="UP000283387"/>
    </source>
</evidence>
<dbReference type="Gene3D" id="1.10.443.10">
    <property type="entry name" value="Intergrase catalytic core"/>
    <property type="match status" value="1"/>
</dbReference>
<organism evidence="5 6">
    <name type="scientific">Mangrovibacterium diazotrophicum</name>
    <dbReference type="NCBI Taxonomy" id="1261403"/>
    <lineage>
        <taxon>Bacteria</taxon>
        <taxon>Pseudomonadati</taxon>
        <taxon>Bacteroidota</taxon>
        <taxon>Bacteroidia</taxon>
        <taxon>Marinilabiliales</taxon>
        <taxon>Prolixibacteraceae</taxon>
        <taxon>Mangrovibacterium</taxon>
    </lineage>
</organism>
<evidence type="ECO:0000313" key="5">
    <source>
        <dbReference type="EMBL" id="RKD90415.1"/>
    </source>
</evidence>
<dbReference type="GO" id="GO:0003677">
    <property type="term" value="F:DNA binding"/>
    <property type="evidence" value="ECO:0007669"/>
    <property type="project" value="UniProtKB-KW"/>
</dbReference>
<dbReference type="PANTHER" id="PTHR30349:SF64">
    <property type="entry name" value="PROPHAGE INTEGRASE INTD-RELATED"/>
    <property type="match status" value="1"/>
</dbReference>
<feature type="domain" description="Tyr recombinase" evidence="4">
    <location>
        <begin position="209"/>
        <end position="373"/>
    </location>
</feature>